<reference evidence="11 12" key="1">
    <citation type="submission" date="2016-10" db="EMBL/GenBank/DDBJ databases">
        <authorList>
            <person name="de Groot N.N."/>
        </authorList>
    </citation>
    <scope>NUCLEOTIDE SEQUENCE [LARGE SCALE GENOMIC DNA]</scope>
    <source>
        <strain evidence="11 12">DSM 45434</strain>
    </source>
</reference>
<dbReference type="InterPro" id="IPR050482">
    <property type="entry name" value="Sensor_HK_TwoCompSys"/>
</dbReference>
<dbReference type="Gene3D" id="1.20.5.1930">
    <property type="match status" value="1"/>
</dbReference>
<dbReference type="GO" id="GO:0016020">
    <property type="term" value="C:membrane"/>
    <property type="evidence" value="ECO:0007669"/>
    <property type="project" value="InterPro"/>
</dbReference>
<dbReference type="CDD" id="cd16917">
    <property type="entry name" value="HATPase_UhpB-NarQ-NarX-like"/>
    <property type="match status" value="1"/>
</dbReference>
<name>A0A1H1U4E5_9CORY</name>
<comment type="catalytic activity">
    <reaction evidence="1">
        <text>ATP + protein L-histidine = ADP + protein N-phospho-L-histidine.</text>
        <dbReference type="EC" id="2.7.13.3"/>
    </reaction>
</comment>
<dbReference type="AlphaFoldDB" id="A0A1H1U4E5"/>
<keyword evidence="9" id="KW-1133">Transmembrane helix</keyword>
<dbReference type="STRING" id="1203190.GCA_000312345_00786"/>
<dbReference type="PANTHER" id="PTHR24421:SF10">
    <property type="entry name" value="NITRATE_NITRITE SENSOR PROTEIN NARQ"/>
    <property type="match status" value="1"/>
</dbReference>
<evidence type="ECO:0000256" key="5">
    <source>
        <dbReference type="ARBA" id="ARBA00022741"/>
    </source>
</evidence>
<dbReference type="GO" id="GO:0000155">
    <property type="term" value="F:phosphorelay sensor kinase activity"/>
    <property type="evidence" value="ECO:0007669"/>
    <property type="project" value="InterPro"/>
</dbReference>
<dbReference type="EC" id="2.7.13.3" evidence="2"/>
<keyword evidence="4" id="KW-0808">Transferase</keyword>
<dbReference type="OrthoDB" id="227596at2"/>
<keyword evidence="12" id="KW-1185">Reference proteome</keyword>
<keyword evidence="8" id="KW-0902">Two-component regulatory system</keyword>
<dbReference type="GO" id="GO:0046983">
    <property type="term" value="F:protein dimerization activity"/>
    <property type="evidence" value="ECO:0007669"/>
    <property type="project" value="InterPro"/>
</dbReference>
<keyword evidence="3" id="KW-0597">Phosphoprotein</keyword>
<evidence type="ECO:0000256" key="9">
    <source>
        <dbReference type="SAM" id="Phobius"/>
    </source>
</evidence>
<keyword evidence="6 11" id="KW-0418">Kinase</keyword>
<dbReference type="Gene3D" id="3.30.565.10">
    <property type="entry name" value="Histidine kinase-like ATPase, C-terminal domain"/>
    <property type="match status" value="1"/>
</dbReference>
<gene>
    <name evidence="11" type="ORF">SAMN04488539_2144</name>
</gene>
<feature type="domain" description="Signal transduction histidine kinase subgroup 3 dimerisation and phosphoacceptor" evidence="10">
    <location>
        <begin position="199"/>
        <end position="264"/>
    </location>
</feature>
<evidence type="ECO:0000313" key="12">
    <source>
        <dbReference type="Proteomes" id="UP000182237"/>
    </source>
</evidence>
<dbReference type="EMBL" id="LT629765">
    <property type="protein sequence ID" value="SDS67360.1"/>
    <property type="molecule type" value="Genomic_DNA"/>
</dbReference>
<dbReference type="GO" id="GO:0005524">
    <property type="term" value="F:ATP binding"/>
    <property type="evidence" value="ECO:0007669"/>
    <property type="project" value="UniProtKB-KW"/>
</dbReference>
<accession>A0A1H1U4E5</accession>
<evidence type="ECO:0000256" key="7">
    <source>
        <dbReference type="ARBA" id="ARBA00022840"/>
    </source>
</evidence>
<dbReference type="InterPro" id="IPR011712">
    <property type="entry name" value="Sig_transdc_His_kin_sub3_dim/P"/>
</dbReference>
<keyword evidence="7" id="KW-0067">ATP-binding</keyword>
<evidence type="ECO:0000256" key="6">
    <source>
        <dbReference type="ARBA" id="ARBA00022777"/>
    </source>
</evidence>
<evidence type="ECO:0000313" key="11">
    <source>
        <dbReference type="EMBL" id="SDS67360.1"/>
    </source>
</evidence>
<evidence type="ECO:0000256" key="1">
    <source>
        <dbReference type="ARBA" id="ARBA00000085"/>
    </source>
</evidence>
<evidence type="ECO:0000256" key="4">
    <source>
        <dbReference type="ARBA" id="ARBA00022679"/>
    </source>
</evidence>
<evidence type="ECO:0000256" key="8">
    <source>
        <dbReference type="ARBA" id="ARBA00023012"/>
    </source>
</evidence>
<feature type="transmembrane region" description="Helical" evidence="9">
    <location>
        <begin position="143"/>
        <end position="165"/>
    </location>
</feature>
<feature type="transmembrane region" description="Helical" evidence="9">
    <location>
        <begin position="12"/>
        <end position="32"/>
    </location>
</feature>
<dbReference type="Proteomes" id="UP000182237">
    <property type="component" value="Chromosome I"/>
</dbReference>
<dbReference type="InterPro" id="IPR036890">
    <property type="entry name" value="HATPase_C_sf"/>
</dbReference>
<keyword evidence="9" id="KW-0472">Membrane</keyword>
<keyword evidence="9" id="KW-0812">Transmembrane</keyword>
<proteinExistence type="predicted"/>
<dbReference type="SUPFAM" id="SSF55874">
    <property type="entry name" value="ATPase domain of HSP90 chaperone/DNA topoisomerase II/histidine kinase"/>
    <property type="match status" value="1"/>
</dbReference>
<evidence type="ECO:0000256" key="2">
    <source>
        <dbReference type="ARBA" id="ARBA00012438"/>
    </source>
</evidence>
<evidence type="ECO:0000256" key="3">
    <source>
        <dbReference type="ARBA" id="ARBA00022553"/>
    </source>
</evidence>
<dbReference type="RefSeq" id="WP_019193634.1">
    <property type="nucleotide sequence ID" value="NZ_LT629765.1"/>
</dbReference>
<dbReference type="Pfam" id="PF07730">
    <property type="entry name" value="HisKA_3"/>
    <property type="match status" value="1"/>
</dbReference>
<feature type="transmembrane region" description="Helical" evidence="9">
    <location>
        <begin position="73"/>
        <end position="106"/>
    </location>
</feature>
<protein>
    <recommendedName>
        <fullName evidence="2">histidine kinase</fullName>
        <ecNumber evidence="2">2.7.13.3</ecNumber>
    </recommendedName>
</protein>
<feature type="transmembrane region" description="Helical" evidence="9">
    <location>
        <begin position="113"/>
        <end position="131"/>
    </location>
</feature>
<evidence type="ECO:0000259" key="10">
    <source>
        <dbReference type="Pfam" id="PF07730"/>
    </source>
</evidence>
<dbReference type="PANTHER" id="PTHR24421">
    <property type="entry name" value="NITRATE/NITRITE SENSOR PROTEIN NARX-RELATED"/>
    <property type="match status" value="1"/>
</dbReference>
<organism evidence="11 12">
    <name type="scientific">Corynebacterium timonense</name>
    <dbReference type="NCBI Taxonomy" id="441500"/>
    <lineage>
        <taxon>Bacteria</taxon>
        <taxon>Bacillati</taxon>
        <taxon>Actinomycetota</taxon>
        <taxon>Actinomycetes</taxon>
        <taxon>Mycobacteriales</taxon>
        <taxon>Corynebacteriaceae</taxon>
        <taxon>Corynebacterium</taxon>
    </lineage>
</organism>
<feature type="transmembrane region" description="Helical" evidence="9">
    <location>
        <begin position="39"/>
        <end position="61"/>
    </location>
</feature>
<sequence length="412" mass="44578">MVSFHASVERTLVVLQAVALCCLLTAAVLGIADSAQTGSGLFVALTWLALVPIITALWTLRPCMVRVGHGVEWTILAVVLATPVAVFGTLDFTIPVLLLVVAFAVIDVSLRAGIYATIWISCVGFALHVLSNTGSWDEFLVGAAQGLINVVPVAVLLCFGIALGLSLRSFEQRRHDDQQVIDRLRHAAEIEKELLLSDERARSARELHDGLGHRLTLISMSLELAERMRGADVDQAWEEIRTAKDTTSDALAEMRMWVRALNPVRDAGARGLAALELIAESFRGTGLTVDVSGDEASDHELASDDAVSLLIYRAVQEGLTNALRHSRARTVRIFLSVEARRLKLAIINDFGRVSATKLPEAEPEFGFGLRGISDRAAEHGGSMRARRISGEFHLDVIVPLGGSGVADREETP</sequence>
<keyword evidence="5" id="KW-0547">Nucleotide-binding</keyword>